<dbReference type="PANTHER" id="PTHR34287">
    <property type="entry name" value="OS06G0551500 PROTEIN-RELATED"/>
    <property type="match status" value="1"/>
</dbReference>
<keyword evidence="3" id="KW-1185">Reference proteome</keyword>
<dbReference type="eggNOG" id="ENOG502S2VM">
    <property type="taxonomic scope" value="Eukaryota"/>
</dbReference>
<dbReference type="PANTHER" id="PTHR34287:SF4">
    <property type="entry name" value="OS04G0504200 PROTEIN"/>
    <property type="match status" value="1"/>
</dbReference>
<dbReference type="Gramene" id="OPUNC04G15630.1">
    <property type="protein sequence ID" value="OPUNC04G15630.1"/>
    <property type="gene ID" value="OPUNC04G15630"/>
</dbReference>
<evidence type="ECO:0000313" key="2">
    <source>
        <dbReference type="EnsemblPlants" id="OPUNC04G15630.1"/>
    </source>
</evidence>
<accession>A0A0E0KSH8</accession>
<dbReference type="HOGENOM" id="CLU_991722_0_0_1"/>
<reference evidence="2" key="2">
    <citation type="submission" date="2018-05" db="EMBL/GenBank/DDBJ databases">
        <title>OpunRS2 (Oryza punctata Reference Sequence Version 2).</title>
        <authorList>
            <person name="Zhang J."/>
            <person name="Kudrna D."/>
            <person name="Lee S."/>
            <person name="Talag J."/>
            <person name="Welchert J."/>
            <person name="Wing R.A."/>
        </authorList>
    </citation>
    <scope>NUCLEOTIDE SEQUENCE [LARGE SCALE GENOMIC DNA]</scope>
</reference>
<organism evidence="2">
    <name type="scientific">Oryza punctata</name>
    <name type="common">Red rice</name>
    <dbReference type="NCBI Taxonomy" id="4537"/>
    <lineage>
        <taxon>Eukaryota</taxon>
        <taxon>Viridiplantae</taxon>
        <taxon>Streptophyta</taxon>
        <taxon>Embryophyta</taxon>
        <taxon>Tracheophyta</taxon>
        <taxon>Spermatophyta</taxon>
        <taxon>Magnoliopsida</taxon>
        <taxon>Liliopsida</taxon>
        <taxon>Poales</taxon>
        <taxon>Poaceae</taxon>
        <taxon>BOP clade</taxon>
        <taxon>Oryzoideae</taxon>
        <taxon>Oryzeae</taxon>
        <taxon>Oryzinae</taxon>
        <taxon>Oryza</taxon>
    </lineage>
</organism>
<evidence type="ECO:0000313" key="3">
    <source>
        <dbReference type="Proteomes" id="UP000026962"/>
    </source>
</evidence>
<proteinExistence type="predicted"/>
<dbReference type="Proteomes" id="UP000026962">
    <property type="component" value="Chromosome 4"/>
</dbReference>
<dbReference type="EnsemblPlants" id="OPUNC04G15630.1">
    <property type="protein sequence ID" value="OPUNC04G15630.1"/>
    <property type="gene ID" value="OPUNC04G15630"/>
</dbReference>
<dbReference type="AlphaFoldDB" id="A0A0E0KSH8"/>
<dbReference type="OMA" id="RYMASNG"/>
<reference evidence="2" key="1">
    <citation type="submission" date="2015-04" db="UniProtKB">
        <authorList>
            <consortium name="EnsemblPlants"/>
        </authorList>
    </citation>
    <scope>IDENTIFICATION</scope>
</reference>
<evidence type="ECO:0000256" key="1">
    <source>
        <dbReference type="SAM" id="MobiDB-lite"/>
    </source>
</evidence>
<dbReference type="STRING" id="4537.A0A0E0KSH8"/>
<name>A0A0E0KSH8_ORYPU</name>
<feature type="region of interest" description="Disordered" evidence="1">
    <location>
        <begin position="69"/>
        <end position="118"/>
    </location>
</feature>
<sequence>MNSSADTETEGGGGGIVAAAAVEPQVVVVERVVTVEYLEPSMSRGLLGKFPDSSAFDFDYSQSGIWSPLNKVPRASPPPHSGGGEAEGSRDFLIANPKRRARAAVGGRSSRSRRRRLRLRREDGSFLNLHETGRAMLDFSPPPPSPPLPAKIPAVKVRSASRYMASNGCGGSHSGQPAKVAAAEARQCICSPTTHEGSFRCRLHRRGGMPRSISCQQLGAESSPLLCSAAVIRRSASQLQFANQHPSGPGMSRSASEKELPPCVGVPRSASWKDFAQKEDH</sequence>
<feature type="region of interest" description="Disordered" evidence="1">
    <location>
        <begin position="240"/>
        <end position="281"/>
    </location>
</feature>
<protein>
    <submittedName>
        <fullName evidence="2">Uncharacterized protein</fullName>
    </submittedName>
</protein>